<evidence type="ECO:0000256" key="1">
    <source>
        <dbReference type="PROSITE-ProRule" id="PRU00047"/>
    </source>
</evidence>
<feature type="non-terminal residue" evidence="3">
    <location>
        <position position="1"/>
    </location>
</feature>
<dbReference type="InterPro" id="IPR001878">
    <property type="entry name" value="Znf_CCHC"/>
</dbReference>
<dbReference type="Proteomes" id="UP000054324">
    <property type="component" value="Unassembled WGS sequence"/>
</dbReference>
<evidence type="ECO:0000313" key="3">
    <source>
        <dbReference type="EMBL" id="KER19019.1"/>
    </source>
</evidence>
<keyword evidence="4" id="KW-1185">Reference proteome</keyword>
<evidence type="ECO:0000313" key="4">
    <source>
        <dbReference type="Proteomes" id="UP000054324"/>
    </source>
</evidence>
<name>A0A074ZUY2_OPIVI</name>
<dbReference type="CTD" id="20329862"/>
<dbReference type="AlphaFoldDB" id="A0A074ZUY2"/>
<feature type="domain" description="CCHC-type" evidence="2">
    <location>
        <begin position="40"/>
        <end position="55"/>
    </location>
</feature>
<keyword evidence="1" id="KW-0863">Zinc-finger</keyword>
<dbReference type="KEGG" id="ovi:T265_15697"/>
<dbReference type="GeneID" id="20329862"/>
<gene>
    <name evidence="3" type="ORF">T265_15697</name>
</gene>
<dbReference type="GO" id="GO:0003676">
    <property type="term" value="F:nucleic acid binding"/>
    <property type="evidence" value="ECO:0007669"/>
    <property type="project" value="InterPro"/>
</dbReference>
<sequence>SQENRDAASVEELRTRVEKLTEQLAAVKTESRRRARNRECYMCGRPSHRKTQCPRKRLPVHTKTLEYSSFLGGSRLAHRHKLPYKPLSSLQLKVCCHFEEYTSRFVVPIRSYCEMDVQRSMLVRRIHAHNFDPISGKTVRLCICTVISAVNSENCGLTVVALVS</sequence>
<organism evidence="3 4">
    <name type="scientific">Opisthorchis viverrini</name>
    <name type="common">Southeast Asian liver fluke</name>
    <dbReference type="NCBI Taxonomy" id="6198"/>
    <lineage>
        <taxon>Eukaryota</taxon>
        <taxon>Metazoa</taxon>
        <taxon>Spiralia</taxon>
        <taxon>Lophotrochozoa</taxon>
        <taxon>Platyhelminthes</taxon>
        <taxon>Trematoda</taxon>
        <taxon>Digenea</taxon>
        <taxon>Opisthorchiida</taxon>
        <taxon>Opisthorchiata</taxon>
        <taxon>Opisthorchiidae</taxon>
        <taxon>Opisthorchis</taxon>
    </lineage>
</organism>
<dbReference type="SUPFAM" id="SSF57756">
    <property type="entry name" value="Retrovirus zinc finger-like domains"/>
    <property type="match status" value="1"/>
</dbReference>
<evidence type="ECO:0000259" key="2">
    <source>
        <dbReference type="PROSITE" id="PS50158"/>
    </source>
</evidence>
<dbReference type="PROSITE" id="PS50158">
    <property type="entry name" value="ZF_CCHC"/>
    <property type="match status" value="1"/>
</dbReference>
<dbReference type="Gene3D" id="4.10.60.10">
    <property type="entry name" value="Zinc finger, CCHC-type"/>
    <property type="match status" value="1"/>
</dbReference>
<dbReference type="RefSeq" id="XP_009177235.1">
    <property type="nucleotide sequence ID" value="XM_009178971.1"/>
</dbReference>
<protein>
    <recommendedName>
        <fullName evidence="2">CCHC-type domain-containing protein</fullName>
    </recommendedName>
</protein>
<dbReference type="InterPro" id="IPR036875">
    <property type="entry name" value="Znf_CCHC_sf"/>
</dbReference>
<dbReference type="EMBL" id="KL597378">
    <property type="protein sequence ID" value="KER19019.1"/>
    <property type="molecule type" value="Genomic_DNA"/>
</dbReference>
<accession>A0A074ZUY2</accession>
<dbReference type="GO" id="GO:0008270">
    <property type="term" value="F:zinc ion binding"/>
    <property type="evidence" value="ECO:0007669"/>
    <property type="project" value="UniProtKB-KW"/>
</dbReference>
<keyword evidence="1" id="KW-0479">Metal-binding</keyword>
<reference evidence="3 4" key="1">
    <citation type="submission" date="2013-11" db="EMBL/GenBank/DDBJ databases">
        <title>Opisthorchis viverrini - life in the bile duct.</title>
        <authorList>
            <person name="Young N.D."/>
            <person name="Nagarajan N."/>
            <person name="Lin S.J."/>
            <person name="Korhonen P.K."/>
            <person name="Jex A.R."/>
            <person name="Hall R.S."/>
            <person name="Safavi-Hemami H."/>
            <person name="Kaewkong W."/>
            <person name="Bertrand D."/>
            <person name="Gao S."/>
            <person name="Seet Q."/>
            <person name="Wongkham S."/>
            <person name="Teh B.T."/>
            <person name="Wongkham C."/>
            <person name="Intapan P.M."/>
            <person name="Maleewong W."/>
            <person name="Yang X."/>
            <person name="Hu M."/>
            <person name="Wang Z."/>
            <person name="Hofmann A."/>
            <person name="Sternberg P.W."/>
            <person name="Tan P."/>
            <person name="Wang J."/>
            <person name="Gasser R.B."/>
        </authorList>
    </citation>
    <scope>NUCLEOTIDE SEQUENCE [LARGE SCALE GENOMIC DNA]</scope>
</reference>
<proteinExistence type="predicted"/>
<keyword evidence="1" id="KW-0862">Zinc</keyword>